<dbReference type="SUPFAM" id="SSF53254">
    <property type="entry name" value="Phosphoglycerate mutase-like"/>
    <property type="match status" value="1"/>
</dbReference>
<evidence type="ECO:0000256" key="2">
    <source>
        <dbReference type="PIRSR" id="PIRSR613078-2"/>
    </source>
</evidence>
<dbReference type="Gene3D" id="3.40.50.1240">
    <property type="entry name" value="Phosphoglycerate mutase-like"/>
    <property type="match status" value="1"/>
</dbReference>
<dbReference type="InterPro" id="IPR001345">
    <property type="entry name" value="PG/BPGM_mutase_AS"/>
</dbReference>
<dbReference type="InterPro" id="IPR013078">
    <property type="entry name" value="His_Pase_superF_clade-1"/>
</dbReference>
<feature type="binding site" evidence="2">
    <location>
        <position position="59"/>
    </location>
    <ligand>
        <name>substrate</name>
    </ligand>
</feature>
<dbReference type="SMART" id="SM00855">
    <property type="entry name" value="PGAM"/>
    <property type="match status" value="1"/>
</dbReference>
<feature type="active site" description="Tele-phosphohistidine intermediate" evidence="1">
    <location>
        <position position="8"/>
    </location>
</feature>
<dbReference type="Proteomes" id="UP000558113">
    <property type="component" value="Unassembled WGS sequence"/>
</dbReference>
<dbReference type="Pfam" id="PF00300">
    <property type="entry name" value="His_Phos_1"/>
    <property type="match status" value="1"/>
</dbReference>
<dbReference type="OrthoDB" id="9782128at2"/>
<keyword evidence="4" id="KW-1185">Reference proteome</keyword>
<dbReference type="GO" id="GO:0005737">
    <property type="term" value="C:cytoplasm"/>
    <property type="evidence" value="ECO:0007669"/>
    <property type="project" value="TreeGrafter"/>
</dbReference>
<feature type="binding site" evidence="2">
    <location>
        <begin position="84"/>
        <end position="87"/>
    </location>
    <ligand>
        <name>substrate</name>
    </ligand>
</feature>
<dbReference type="RefSeq" id="WP_161696546.1">
    <property type="nucleotide sequence ID" value="NZ_JAAAMU010000004.1"/>
</dbReference>
<dbReference type="PANTHER" id="PTHR48100:SF62">
    <property type="entry name" value="GLUCOSYL-3-PHOSPHOGLYCERATE PHOSPHATASE"/>
    <property type="match status" value="1"/>
</dbReference>
<evidence type="ECO:0000313" key="3">
    <source>
        <dbReference type="EMBL" id="NBC69066.1"/>
    </source>
</evidence>
<dbReference type="EMBL" id="JAAAMU010000004">
    <property type="protein sequence ID" value="NBC69066.1"/>
    <property type="molecule type" value="Genomic_DNA"/>
</dbReference>
<dbReference type="InterPro" id="IPR050275">
    <property type="entry name" value="PGM_Phosphatase"/>
</dbReference>
<accession>A0A7X4YNY2</accession>
<dbReference type="PANTHER" id="PTHR48100">
    <property type="entry name" value="BROAD-SPECIFICITY PHOSPHATASE YOR283W-RELATED"/>
    <property type="match status" value="1"/>
</dbReference>
<name>A0A7X4YNY2_9BACL</name>
<comment type="caution">
    <text evidence="3">The sequence shown here is derived from an EMBL/GenBank/DDBJ whole genome shotgun (WGS) entry which is preliminary data.</text>
</comment>
<feature type="active site" description="Proton donor/acceptor" evidence="1">
    <location>
        <position position="84"/>
    </location>
</feature>
<reference evidence="3 4" key="1">
    <citation type="submission" date="2020-01" db="EMBL/GenBank/DDBJ databases">
        <title>Paenibacillus soybeanensis sp. nov. isolated from the nodules of soybean (Glycine max(L.) Merr).</title>
        <authorList>
            <person name="Wang H."/>
        </authorList>
    </citation>
    <scope>NUCLEOTIDE SEQUENCE [LARGE SCALE GENOMIC DNA]</scope>
    <source>
        <strain evidence="3 4">DSM 23054</strain>
    </source>
</reference>
<organism evidence="3 4">
    <name type="scientific">Paenibacillus sacheonensis</name>
    <dbReference type="NCBI Taxonomy" id="742054"/>
    <lineage>
        <taxon>Bacteria</taxon>
        <taxon>Bacillati</taxon>
        <taxon>Bacillota</taxon>
        <taxon>Bacilli</taxon>
        <taxon>Bacillales</taxon>
        <taxon>Paenibacillaceae</taxon>
        <taxon>Paenibacillus</taxon>
    </lineage>
</organism>
<sequence>MRIGLIRHGQTEWNELGKIQGQTDIPLNPEGIRQAQALAHRLVREPLQWDAVISSDLQRAMQTAELIAKTLGIPQLHPDTRLRERFYGEVEGTTEQERLARWGPEWKKRDNGQENDVQVRTRALSFVEEAAASFPKRNLLVVTHGSLLAQLLQAMCAELSDAPIRNLSFSIMERQGSGWNPLLHNCTLHLEQLQN</sequence>
<dbReference type="AlphaFoldDB" id="A0A7X4YNY2"/>
<evidence type="ECO:0000256" key="1">
    <source>
        <dbReference type="PIRSR" id="PIRSR613078-1"/>
    </source>
</evidence>
<protein>
    <submittedName>
        <fullName evidence="3">Histidine phosphatase family protein</fullName>
    </submittedName>
</protein>
<dbReference type="InterPro" id="IPR029033">
    <property type="entry name" value="His_PPase_superfam"/>
</dbReference>
<dbReference type="PROSITE" id="PS00175">
    <property type="entry name" value="PG_MUTASE"/>
    <property type="match status" value="1"/>
</dbReference>
<dbReference type="CDD" id="cd07067">
    <property type="entry name" value="HP_PGM_like"/>
    <property type="match status" value="1"/>
</dbReference>
<gene>
    <name evidence="3" type="ORF">GT003_08700</name>
</gene>
<feature type="binding site" evidence="2">
    <location>
        <begin position="7"/>
        <end position="14"/>
    </location>
    <ligand>
        <name>substrate</name>
    </ligand>
</feature>
<proteinExistence type="predicted"/>
<dbReference type="GO" id="GO:0016791">
    <property type="term" value="F:phosphatase activity"/>
    <property type="evidence" value="ECO:0007669"/>
    <property type="project" value="TreeGrafter"/>
</dbReference>
<evidence type="ECO:0000313" key="4">
    <source>
        <dbReference type="Proteomes" id="UP000558113"/>
    </source>
</evidence>